<reference evidence="5 6" key="1">
    <citation type="submission" date="2024-10" db="EMBL/GenBank/DDBJ databases">
        <title>Updated reference genomes for cyclostephanoid diatoms.</title>
        <authorList>
            <person name="Roberts W.R."/>
            <person name="Alverson A.J."/>
        </authorList>
    </citation>
    <scope>NUCLEOTIDE SEQUENCE [LARGE SCALE GENOMIC DNA]</scope>
    <source>
        <strain evidence="5 6">AJA276-08</strain>
    </source>
</reference>
<dbReference type="GO" id="GO:0003824">
    <property type="term" value="F:catalytic activity"/>
    <property type="evidence" value="ECO:0007669"/>
    <property type="project" value="UniProtKB-KW"/>
</dbReference>
<evidence type="ECO:0000313" key="5">
    <source>
        <dbReference type="EMBL" id="KAL3805752.1"/>
    </source>
</evidence>
<sequence>MIIKHVIRVGLAVLCSVNITGAALDQRRGMDRGLANVFSDAEKTKPTPKKSTRKTKSTKKPTPTRKPKKSKVTTSPTQESQQGIDNQEFNKPNTDGSISIIGLTPNGFNPLSEQIQFMLSGAEFGEVSTLRLGGELIDPSLYTIDATKTIITVNYKLKDGENKVYLKALDTFSRPNFFMETYWAGSTTLAVNLLNWETEKPVDTAVTVVAFLPEAQHVIAQQTTNSGTVIFSNVPDRTLIVEATGVDGSSGSSGGVPSDGTMVIWMRALSQPTGDPNLDFANNNLDGWTIDGNPASASIVPHVESYDNARRKMETNYDLLLETKGEGEQYIHHPFVPREGITGVKVRYRFQTEEFPVYFGTQYNDYFGVSITSVYDGFIEQESESNSMNGLGRSAFLQGGYTEWRELLLEVHGGVTSIEVDAVVANVADGMFDSRVFVDFIEELGDTNDFVKPTITWDGNNGGISLSYEILEQTSVDKKIGLFWAHGSNVEDDAFETISVPAGKSPGLYGPANIPVKLMSPEGATGIAAISGTHKHLLPDVEVLRGVNADFNTVTPLMFSIIKAGLRAAGQPQAYISSTTRTAEDQARAMYDNLVKAEKTIAQNIQDQLNIYTAAGDAVVMVFASMVAGMTREQITASSPSIKAAMVVEIEKQGQSNVSRHCANPAEWCVVDVGDSLLPGGKGQRFADFIQATLLLYPGGKYLDERNTNHCHHLALEAKATAAFPTAPPSCTTLDGRKGTCINKLDCGAGMEPVPYANEPEPNCKVYPVDVQCCVTRNGPSLPPTPCPDALGPDFINFLKLAEGYVGAYPYPSLEGGNPTVGYGHKLTDYELNNNVFEHGLSEAEATTLLLEDATLAVGQATTVYNNAHGSGAYNEAPVWGKRMLIDKVFQTGAGGLQQFVKMMKAIFDKNKDAAYAESLTGYTDANNQWKWDYGRWEKFKTYAMVNC</sequence>
<feature type="compositionally biased region" description="Polar residues" evidence="3">
    <location>
        <begin position="78"/>
        <end position="91"/>
    </location>
</feature>
<dbReference type="Gene3D" id="1.10.530.40">
    <property type="match status" value="1"/>
</dbReference>
<feature type="signal peptide" evidence="4">
    <location>
        <begin position="1"/>
        <end position="22"/>
    </location>
</feature>
<proteinExistence type="predicted"/>
<comment type="caution">
    <text evidence="5">The sequence shown here is derived from an EMBL/GenBank/DDBJ whole genome shotgun (WGS) entry which is preliminary data.</text>
</comment>
<evidence type="ECO:0000256" key="2">
    <source>
        <dbReference type="ARBA" id="ARBA00022638"/>
    </source>
</evidence>
<evidence type="ECO:0000313" key="6">
    <source>
        <dbReference type="Proteomes" id="UP001530315"/>
    </source>
</evidence>
<evidence type="ECO:0000256" key="3">
    <source>
        <dbReference type="SAM" id="MobiDB-lite"/>
    </source>
</evidence>
<dbReference type="GO" id="GO:0042742">
    <property type="term" value="P:defense response to bacterium"/>
    <property type="evidence" value="ECO:0007669"/>
    <property type="project" value="UniProtKB-KW"/>
</dbReference>
<dbReference type="GO" id="GO:0031640">
    <property type="term" value="P:killing of cells of another organism"/>
    <property type="evidence" value="ECO:0007669"/>
    <property type="project" value="UniProtKB-KW"/>
</dbReference>
<name>A0ABD3QZI8_9STRA</name>
<dbReference type="InterPro" id="IPR023347">
    <property type="entry name" value="Lysozyme_dom_sf"/>
</dbReference>
<evidence type="ECO:0000256" key="4">
    <source>
        <dbReference type="SAM" id="SignalP"/>
    </source>
</evidence>
<keyword evidence="6" id="KW-1185">Reference proteome</keyword>
<dbReference type="EMBL" id="JALLAZ020000018">
    <property type="protein sequence ID" value="KAL3805752.1"/>
    <property type="molecule type" value="Genomic_DNA"/>
</dbReference>
<dbReference type="Proteomes" id="UP001530315">
    <property type="component" value="Unassembled WGS sequence"/>
</dbReference>
<accession>A0ABD3QZI8</accession>
<gene>
    <name evidence="5" type="ORF">ACHAW5_010266</name>
</gene>
<keyword evidence="2" id="KW-0081">Bacteriolytic enzyme</keyword>
<protein>
    <submittedName>
        <fullName evidence="5">Uncharacterized protein</fullName>
    </submittedName>
</protein>
<keyword evidence="1" id="KW-0929">Antimicrobial</keyword>
<keyword evidence="4" id="KW-0732">Signal</keyword>
<dbReference type="InterPro" id="IPR023346">
    <property type="entry name" value="Lysozyme-like_dom_sf"/>
</dbReference>
<dbReference type="SUPFAM" id="SSF53955">
    <property type="entry name" value="Lysozyme-like"/>
    <property type="match status" value="1"/>
</dbReference>
<evidence type="ECO:0000256" key="1">
    <source>
        <dbReference type="ARBA" id="ARBA00022529"/>
    </source>
</evidence>
<feature type="chain" id="PRO_5044884698" evidence="4">
    <location>
        <begin position="23"/>
        <end position="948"/>
    </location>
</feature>
<dbReference type="AlphaFoldDB" id="A0ABD3QZI8"/>
<feature type="compositionally biased region" description="Basic residues" evidence="3">
    <location>
        <begin position="46"/>
        <end position="71"/>
    </location>
</feature>
<organism evidence="5 6">
    <name type="scientific">Stephanodiscus triporus</name>
    <dbReference type="NCBI Taxonomy" id="2934178"/>
    <lineage>
        <taxon>Eukaryota</taxon>
        <taxon>Sar</taxon>
        <taxon>Stramenopiles</taxon>
        <taxon>Ochrophyta</taxon>
        <taxon>Bacillariophyta</taxon>
        <taxon>Coscinodiscophyceae</taxon>
        <taxon>Thalassiosirophycidae</taxon>
        <taxon>Stephanodiscales</taxon>
        <taxon>Stephanodiscaceae</taxon>
        <taxon>Stephanodiscus</taxon>
    </lineage>
</organism>
<feature type="region of interest" description="Disordered" evidence="3">
    <location>
        <begin position="36"/>
        <end position="91"/>
    </location>
</feature>